<protein>
    <submittedName>
        <fullName evidence="1">Uncharacterized protein</fullName>
    </submittedName>
</protein>
<comment type="caution">
    <text evidence="1">The sequence shown here is derived from an EMBL/GenBank/DDBJ whole genome shotgun (WGS) entry which is preliminary data.</text>
</comment>
<sequence>MQFGTDTQSIVANATSSKSLTFTVPSRLSGNLPKCLNEVPAYLLPVPSPVDVVPGDYDVQVVTYNNTSELITAFSNPVKFTVTGDAEHGTTLDSNW</sequence>
<accession>A0A2M7W4D4</accession>
<proteinExistence type="predicted"/>
<dbReference type="AlphaFoldDB" id="A0A2M7W4D4"/>
<dbReference type="EMBL" id="PFQF01000021">
    <property type="protein sequence ID" value="PJA20631.1"/>
    <property type="molecule type" value="Genomic_DNA"/>
</dbReference>
<dbReference type="Proteomes" id="UP000230137">
    <property type="component" value="Unassembled WGS sequence"/>
</dbReference>
<evidence type="ECO:0000313" key="1">
    <source>
        <dbReference type="EMBL" id="PJA20631.1"/>
    </source>
</evidence>
<name>A0A2M7W4D4_9BACT</name>
<gene>
    <name evidence="1" type="ORF">COX60_01115</name>
</gene>
<organism evidence="1 2">
    <name type="scientific">Candidatus Berkelbacteria bacterium CG_4_10_14_0_2_um_filter_35_9_33_12</name>
    <dbReference type="NCBI Taxonomy" id="1974499"/>
    <lineage>
        <taxon>Bacteria</taxon>
        <taxon>Candidatus Berkelbacteria</taxon>
    </lineage>
</organism>
<evidence type="ECO:0000313" key="2">
    <source>
        <dbReference type="Proteomes" id="UP000230137"/>
    </source>
</evidence>
<reference evidence="2" key="1">
    <citation type="submission" date="2017-09" db="EMBL/GenBank/DDBJ databases">
        <title>Depth-based differentiation of microbial function through sediment-hosted aquifers and enrichment of novel symbionts in the deep terrestrial subsurface.</title>
        <authorList>
            <person name="Probst A.J."/>
            <person name="Ladd B."/>
            <person name="Jarett J.K."/>
            <person name="Geller-Mcgrath D.E."/>
            <person name="Sieber C.M.K."/>
            <person name="Emerson J.B."/>
            <person name="Anantharaman K."/>
            <person name="Thomas B.C."/>
            <person name="Malmstrom R."/>
            <person name="Stieglmeier M."/>
            <person name="Klingl A."/>
            <person name="Woyke T."/>
            <person name="Ryan C.M."/>
            <person name="Banfield J.F."/>
        </authorList>
    </citation>
    <scope>NUCLEOTIDE SEQUENCE [LARGE SCALE GENOMIC DNA]</scope>
</reference>